<feature type="non-terminal residue" evidence="1">
    <location>
        <position position="20"/>
    </location>
</feature>
<evidence type="ECO:0000313" key="1">
    <source>
        <dbReference type="EMBL" id="EDM14135.1"/>
    </source>
</evidence>
<evidence type="ECO:0000313" key="2">
    <source>
        <dbReference type="Proteomes" id="UP000234681"/>
    </source>
</evidence>
<accession>A6KGQ6</accession>
<reference evidence="1 2" key="1">
    <citation type="submission" date="2005-07" db="EMBL/GenBank/DDBJ databases">
        <authorList>
            <person name="Mural R.J."/>
            <person name="Li P.W."/>
            <person name="Adams M.D."/>
            <person name="Amanatides P.G."/>
            <person name="Baden-Tillson H."/>
            <person name="Barnstead M."/>
            <person name="Chin S.H."/>
            <person name="Dew I."/>
            <person name="Evans C.A."/>
            <person name="Ferriera S."/>
            <person name="Flanigan M."/>
            <person name="Fosler C."/>
            <person name="Glodek A."/>
            <person name="Gu Z."/>
            <person name="Holt R.A."/>
            <person name="Jennings D."/>
            <person name="Kraft C.L."/>
            <person name="Lu F."/>
            <person name="Nguyen T."/>
            <person name="Nusskern D.R."/>
            <person name="Pfannkoch C.M."/>
            <person name="Sitter C."/>
            <person name="Sutton G.G."/>
            <person name="Venter J.C."/>
            <person name="Wang Z."/>
            <person name="Woodage T."/>
            <person name="Zheng X.H."/>
            <person name="Zhong F."/>
        </authorList>
    </citation>
    <scope>NUCLEOTIDE SEQUENCE [LARGE SCALE GENOMIC DNA]</scope>
    <source>
        <strain>BN</strain>
        <strain evidence="2">Sprague-Dawley</strain>
    </source>
</reference>
<dbReference type="Proteomes" id="UP000234681">
    <property type="component" value="Chromosome 15"/>
</dbReference>
<gene>
    <name evidence="1" type="ORF">rCG_64445</name>
</gene>
<name>A6KGQ6_RAT</name>
<dbReference type="EMBL" id="CH474049">
    <property type="protein sequence ID" value="EDM14135.1"/>
    <property type="molecule type" value="Genomic_DNA"/>
</dbReference>
<feature type="non-terminal residue" evidence="1">
    <location>
        <position position="1"/>
    </location>
</feature>
<sequence length="20" mass="2126">ATSGGQRLVFGWGTIVKVHL</sequence>
<dbReference type="AlphaFoldDB" id="A6KGQ6"/>
<organism evidence="1 2">
    <name type="scientific">Rattus norvegicus</name>
    <name type="common">Rat</name>
    <dbReference type="NCBI Taxonomy" id="10116"/>
    <lineage>
        <taxon>Eukaryota</taxon>
        <taxon>Metazoa</taxon>
        <taxon>Chordata</taxon>
        <taxon>Craniata</taxon>
        <taxon>Vertebrata</taxon>
        <taxon>Euteleostomi</taxon>
        <taxon>Mammalia</taxon>
        <taxon>Eutheria</taxon>
        <taxon>Euarchontoglires</taxon>
        <taxon>Glires</taxon>
        <taxon>Rodentia</taxon>
        <taxon>Myomorpha</taxon>
        <taxon>Muroidea</taxon>
        <taxon>Muridae</taxon>
        <taxon>Murinae</taxon>
        <taxon>Rattus</taxon>
    </lineage>
</organism>
<proteinExistence type="predicted"/>
<protein>
    <submittedName>
        <fullName evidence="1">RCG64445</fullName>
    </submittedName>
</protein>